<comment type="subcellular location">
    <subcellularLocation>
        <location evidence="1">Secreted</location>
        <location evidence="1">Extracellular space</location>
        <location evidence="1">Apoplast</location>
    </subcellularLocation>
</comment>
<dbReference type="CDD" id="cd15798">
    <property type="entry name" value="PMEI-like_3"/>
    <property type="match status" value="1"/>
</dbReference>
<feature type="domain" description="Pectinesterase inhibitor" evidence="8">
    <location>
        <begin position="397"/>
        <end position="558"/>
    </location>
</feature>
<dbReference type="PANTHER" id="PTHR33223:SF8">
    <property type="entry name" value="OS04G0172440 PROTEIN"/>
    <property type="match status" value="1"/>
</dbReference>
<evidence type="ECO:0000256" key="2">
    <source>
        <dbReference type="ARBA" id="ARBA00022523"/>
    </source>
</evidence>
<keyword evidence="5" id="KW-1015">Disulfide bond</keyword>
<keyword evidence="2" id="KW-0052">Apoplast</keyword>
<evidence type="ECO:0000256" key="6">
    <source>
        <dbReference type="ARBA" id="ARBA00038471"/>
    </source>
</evidence>
<dbReference type="GO" id="GO:0048046">
    <property type="term" value="C:apoplast"/>
    <property type="evidence" value="ECO:0007669"/>
    <property type="project" value="UniProtKB-SubCell"/>
</dbReference>
<dbReference type="InterPro" id="IPR006501">
    <property type="entry name" value="Pectinesterase_inhib_dom"/>
</dbReference>
<keyword evidence="3" id="KW-0964">Secreted</keyword>
<evidence type="ECO:0000256" key="1">
    <source>
        <dbReference type="ARBA" id="ARBA00004271"/>
    </source>
</evidence>
<evidence type="ECO:0000313" key="9">
    <source>
        <dbReference type="EMBL" id="WMV40159.1"/>
    </source>
</evidence>
<evidence type="ECO:0000259" key="8">
    <source>
        <dbReference type="SMART" id="SM00856"/>
    </source>
</evidence>
<dbReference type="SUPFAM" id="SSF101148">
    <property type="entry name" value="Plant invertase/pectin methylesterase inhibitor"/>
    <property type="match status" value="1"/>
</dbReference>
<feature type="compositionally biased region" description="Polar residues" evidence="7">
    <location>
        <begin position="205"/>
        <end position="219"/>
    </location>
</feature>
<dbReference type="GO" id="GO:0004857">
    <property type="term" value="F:enzyme inhibitor activity"/>
    <property type="evidence" value="ECO:0007669"/>
    <property type="project" value="InterPro"/>
</dbReference>
<evidence type="ECO:0000256" key="3">
    <source>
        <dbReference type="ARBA" id="ARBA00022525"/>
    </source>
</evidence>
<dbReference type="EMBL" id="CP133619">
    <property type="protein sequence ID" value="WMV40159.1"/>
    <property type="molecule type" value="Genomic_DNA"/>
</dbReference>
<dbReference type="Pfam" id="PF04043">
    <property type="entry name" value="PMEI"/>
    <property type="match status" value="1"/>
</dbReference>
<protein>
    <recommendedName>
        <fullName evidence="8">Pectinesterase inhibitor domain-containing protein</fullName>
    </recommendedName>
</protein>
<organism evidence="9 10">
    <name type="scientific">Solanum verrucosum</name>
    <dbReference type="NCBI Taxonomy" id="315347"/>
    <lineage>
        <taxon>Eukaryota</taxon>
        <taxon>Viridiplantae</taxon>
        <taxon>Streptophyta</taxon>
        <taxon>Embryophyta</taxon>
        <taxon>Tracheophyta</taxon>
        <taxon>Spermatophyta</taxon>
        <taxon>Magnoliopsida</taxon>
        <taxon>eudicotyledons</taxon>
        <taxon>Gunneridae</taxon>
        <taxon>Pentapetalae</taxon>
        <taxon>asterids</taxon>
        <taxon>lamiids</taxon>
        <taxon>Solanales</taxon>
        <taxon>Solanaceae</taxon>
        <taxon>Solanoideae</taxon>
        <taxon>Solaneae</taxon>
        <taxon>Solanum</taxon>
    </lineage>
</organism>
<evidence type="ECO:0000256" key="7">
    <source>
        <dbReference type="SAM" id="MobiDB-lite"/>
    </source>
</evidence>
<feature type="region of interest" description="Disordered" evidence="7">
    <location>
        <begin position="187"/>
        <end position="225"/>
    </location>
</feature>
<dbReference type="Gene3D" id="1.20.140.40">
    <property type="entry name" value="Invertase/pectin methylesterase inhibitor family protein"/>
    <property type="match status" value="1"/>
</dbReference>
<dbReference type="PANTHER" id="PTHR33223">
    <property type="entry name" value="CCHC-TYPE DOMAIN-CONTAINING PROTEIN"/>
    <property type="match status" value="1"/>
</dbReference>
<keyword evidence="10" id="KW-1185">Reference proteome</keyword>
<dbReference type="InterPro" id="IPR035513">
    <property type="entry name" value="Invertase/methylesterase_inhib"/>
</dbReference>
<dbReference type="Pfam" id="PF03732">
    <property type="entry name" value="Retrotrans_gag"/>
    <property type="match status" value="1"/>
</dbReference>
<dbReference type="InterPro" id="IPR005162">
    <property type="entry name" value="Retrotrans_gag_dom"/>
</dbReference>
<name>A0AAF0ZKD8_SOLVR</name>
<reference evidence="9" key="1">
    <citation type="submission" date="2023-08" db="EMBL/GenBank/DDBJ databases">
        <title>A de novo genome assembly of Solanum verrucosum Schlechtendal, a Mexican diploid species geographically isolated from the other diploid A-genome species in potato relatives.</title>
        <authorList>
            <person name="Hosaka K."/>
        </authorList>
    </citation>
    <scope>NUCLEOTIDE SEQUENCE</scope>
    <source>
        <tissue evidence="9">Young leaves</tissue>
    </source>
</reference>
<keyword evidence="4" id="KW-0732">Signal</keyword>
<sequence length="567" mass="63509">MFPNVHLPPGFKTPKFDKYDGHGDPIAHLKRYCNQLRGAGGKEELLMAYFGESLTDVASEWFIDQGISHGHIWNDMAQDFVRQFQYNVDIMPDRNTLSNLRRKPNESFREYAIKLREQTARVKPPLDEQELVDIFIEAQDPDYFHHLTAAMGRPFHTTIKIGEMVESGLKTGRIVSQATIKATTQAIQGGSGSFGNRKRKEEVSSLASGSRGTQRNSNCPYPPLQGQSSYPQHYYPYIPQYPVSPSPYTVFNAQSYLYPPNRPHFRAPTQGNLRPQRPPYQANERCEYHSGAPGHNTDNCWTLKGAIEKLIDHGVIVVTDDQNTPNVTNNPLPAQNNLVSMICDDQEYKLVGKMGKLFRKIGDEDKSIKSLEPVASLNVEGINLDTKILCVPGVSKGIKVQAVTSCRTTLYPTICVQSLSAYANTIQLNELELAHAALTVSLSKAKIASTYISKLTRMRGLKPRELQAVKDCSFNMNDCVHQLERSIPELGQSGKLASRRDEFTWHVSNVQTWISAALTDQNTCLDMINNPSMDGKIKDSIRVRVFVASQVTSNALALVYKFAEKHS</sequence>
<dbReference type="FunFam" id="1.20.140.40:FF:000006">
    <property type="entry name" value="Pectinesterase inhibitor 3"/>
    <property type="match status" value="1"/>
</dbReference>
<accession>A0AAF0ZKD8</accession>
<evidence type="ECO:0000256" key="4">
    <source>
        <dbReference type="ARBA" id="ARBA00022729"/>
    </source>
</evidence>
<dbReference type="Proteomes" id="UP001234989">
    <property type="component" value="Chromosome 8"/>
</dbReference>
<dbReference type="SMART" id="SM00856">
    <property type="entry name" value="PMEI"/>
    <property type="match status" value="1"/>
</dbReference>
<proteinExistence type="inferred from homology"/>
<dbReference type="AlphaFoldDB" id="A0AAF0ZKD8"/>
<gene>
    <name evidence="9" type="ORF">MTR67_033544</name>
</gene>
<evidence type="ECO:0000313" key="10">
    <source>
        <dbReference type="Proteomes" id="UP001234989"/>
    </source>
</evidence>
<comment type="similarity">
    <text evidence="6">Belongs to the PMEI family.</text>
</comment>
<evidence type="ECO:0000256" key="5">
    <source>
        <dbReference type="ARBA" id="ARBA00023157"/>
    </source>
</evidence>
<dbReference type="NCBIfam" id="TIGR01614">
    <property type="entry name" value="PME_inhib"/>
    <property type="match status" value="1"/>
</dbReference>